<accession>A0A6I2U4C6</accession>
<sequence>MERKTICVTNLFLDLDNFRFEHQNSQRDAINQMVESYHDELYQLAVDILNIGLNPMDSPYVIPHPTDEKKYIVIEGNRRITTLKLLLNPKLIDDSHLSLRKKFIKLKNSHADKLIHRVECGVFPSREEGNFWVVRKHANGLKGIGTKQWTPLQKQRFDKVTTGKEAYALQVINMLNASSFVDDDFKTRMKKLNVTNLQRLLADPAVREKLGLALQNGRLVSDLKPEVLTKSFVDIISEMLTPSFKVGVIYSKSDRADYISKLFERIENPNIPENKVVLWELQENQEIAEAPKFVESTIDKKVSTRKTRATLVPKSFHLPITESRIAKIFKEMSGLLVKTCTNTAAILLRIFIEMSVDVYMEQFNLLPVGVQTASQSKLNLHEKLKRVIEHLHTSHFANKDMTKGIEMEISDRNSPLSPQTLNAYIHNYRISPIADNLIIEWDNIQPFFECLWGAISKKEETKS</sequence>
<comment type="caution">
    <text evidence="1">The sequence shown here is derived from an EMBL/GenBank/DDBJ whole genome shotgun (WGS) entry which is preliminary data.</text>
</comment>
<proteinExistence type="predicted"/>
<protein>
    <recommendedName>
        <fullName evidence="3">ParB/Sulfiredoxin domain-containing protein</fullName>
    </recommendedName>
</protein>
<dbReference type="RefSeq" id="WP_154482904.1">
    <property type="nucleotide sequence ID" value="NZ_VUNF01000035.1"/>
</dbReference>
<reference evidence="1 2" key="1">
    <citation type="submission" date="2019-08" db="EMBL/GenBank/DDBJ databases">
        <title>In-depth cultivation of the pig gut microbiome towards novel bacterial diversity and tailored functional studies.</title>
        <authorList>
            <person name="Wylensek D."/>
            <person name="Hitch T.C.A."/>
            <person name="Clavel T."/>
        </authorList>
    </citation>
    <scope>NUCLEOTIDE SEQUENCE [LARGE SCALE GENOMIC DNA]</scope>
    <source>
        <strain evidence="1 2">LKV-178-WT-2C</strain>
    </source>
</reference>
<dbReference type="Proteomes" id="UP000450161">
    <property type="component" value="Unassembled WGS sequence"/>
</dbReference>
<evidence type="ECO:0000313" key="2">
    <source>
        <dbReference type="Proteomes" id="UP000450161"/>
    </source>
</evidence>
<name>A0A6I2U4C6_9BACT</name>
<dbReference type="EMBL" id="VUNF01000035">
    <property type="protein sequence ID" value="MST78609.1"/>
    <property type="molecule type" value="Genomic_DNA"/>
</dbReference>
<evidence type="ECO:0000313" key="1">
    <source>
        <dbReference type="EMBL" id="MST78609.1"/>
    </source>
</evidence>
<dbReference type="AlphaFoldDB" id="A0A6I2U4C6"/>
<evidence type="ECO:0008006" key="3">
    <source>
        <dbReference type="Google" id="ProtNLM"/>
    </source>
</evidence>
<gene>
    <name evidence="1" type="ORF">FYJ72_13350</name>
</gene>
<organism evidence="1 2">
    <name type="scientific">Segatella copri</name>
    <dbReference type="NCBI Taxonomy" id="165179"/>
    <lineage>
        <taxon>Bacteria</taxon>
        <taxon>Pseudomonadati</taxon>
        <taxon>Bacteroidota</taxon>
        <taxon>Bacteroidia</taxon>
        <taxon>Bacteroidales</taxon>
        <taxon>Prevotellaceae</taxon>
        <taxon>Segatella</taxon>
    </lineage>
</organism>